<protein>
    <submittedName>
        <fullName evidence="1">F-box and FNIP repeat-containing protein</fullName>
    </submittedName>
</protein>
<name>A0A2K9V9M7_9VIRU</name>
<accession>A0A2K9V9M7</accession>
<dbReference type="InterPro" id="IPR008615">
    <property type="entry name" value="FNIP"/>
</dbReference>
<dbReference type="Pfam" id="PF05725">
    <property type="entry name" value="FNIP"/>
    <property type="match status" value="1"/>
</dbReference>
<evidence type="ECO:0000313" key="1">
    <source>
        <dbReference type="EMBL" id="AUV58917.1"/>
    </source>
</evidence>
<sequence>MTNLTNYLCYELIMMIFDLLPDKDKIQFSMANKYLTSFVPNIIWTNMYQYEKIRFLPYKNNFRKLSFKPRYDIIPPVITHLIIDKEFVGSLTNVIPKSVKKIYIDKDSRVKHSAYIPKNIEVFCKCEFDKKYYPNKVSSLMFLCCPTYTKIIDCVGNIYSTNLCTELYGNYYSTELYDNFVNFNNMFVKNGELFFESDYGDYYERLMSIERDFKYTSPETELALYILTSPKPIAQTERLCPEIQSIQKSKSKSKAKHKQIYPNHAQQKIPKRIMMPKQKFSKYRR</sequence>
<dbReference type="EMBL" id="MG779386">
    <property type="protein sequence ID" value="AUV58917.1"/>
    <property type="molecule type" value="Genomic_DNA"/>
</dbReference>
<proteinExistence type="predicted"/>
<organism evidence="1">
    <name type="scientific">Bandra megavirus</name>
    <dbReference type="NCBI Taxonomy" id="2071566"/>
    <lineage>
        <taxon>Viruses</taxon>
        <taxon>Varidnaviria</taxon>
        <taxon>Bamfordvirae</taxon>
        <taxon>Nucleocytoviricota</taxon>
        <taxon>Megaviricetes</taxon>
        <taxon>Imitervirales</taxon>
        <taxon>Mimiviridae</taxon>
        <taxon>Megamimivirinae</taxon>
        <taxon>Megavirus</taxon>
    </lineage>
</organism>
<reference evidence="1" key="1">
    <citation type="submission" date="2018-01" db="EMBL/GenBank/DDBJ databases">
        <title>Draft genome sequence of Bandra megavirus.</title>
        <authorList>
            <person name="Chatterjee A."/>
            <person name="Yadav R."/>
            <person name="Kondabagil K."/>
        </authorList>
    </citation>
    <scope>NUCLEOTIDE SEQUENCE</scope>
    <source>
        <strain evidence="1">KK-1</strain>
    </source>
</reference>